<keyword evidence="1" id="KW-0472">Membrane</keyword>
<proteinExistence type="predicted"/>
<evidence type="ECO:0000313" key="2">
    <source>
        <dbReference type="EMBL" id="MFL9836757.1"/>
    </source>
</evidence>
<dbReference type="EMBL" id="JBELQB010000003">
    <property type="protein sequence ID" value="MFL9836757.1"/>
    <property type="molecule type" value="Genomic_DNA"/>
</dbReference>
<feature type="transmembrane region" description="Helical" evidence="1">
    <location>
        <begin position="21"/>
        <end position="43"/>
    </location>
</feature>
<keyword evidence="1" id="KW-0812">Transmembrane</keyword>
<evidence type="ECO:0000256" key="1">
    <source>
        <dbReference type="SAM" id="Phobius"/>
    </source>
</evidence>
<protein>
    <submittedName>
        <fullName evidence="2">DUF4133 domain-containing protein</fullName>
    </submittedName>
</protein>
<gene>
    <name evidence="2" type="ORF">ABS768_04555</name>
</gene>
<dbReference type="Pfam" id="PF13571">
    <property type="entry name" value="DUF4133"/>
    <property type="match status" value="1"/>
</dbReference>
<sequence length="110" mass="12200">MNSYSINKGIGRTVEFRGLKAQYLFIFAGGLLGILVLVMLLYIAGLNSYLCIGVGVGGACIIVWQTFALNRKYGEHGLMKLAAGKRHPRYIICRRKLCRHVGSNLKRKAV</sequence>
<evidence type="ECO:0000313" key="3">
    <source>
        <dbReference type="Proteomes" id="UP001629059"/>
    </source>
</evidence>
<reference evidence="2 3" key="1">
    <citation type="submission" date="2024-06" db="EMBL/GenBank/DDBJ databases">
        <authorList>
            <person name="Kaempfer P."/>
            <person name="Viver T."/>
        </authorList>
    </citation>
    <scope>NUCLEOTIDE SEQUENCE [LARGE SCALE GENOMIC DNA]</scope>
    <source>
        <strain evidence="2 3">ST-75</strain>
    </source>
</reference>
<keyword evidence="1" id="KW-1133">Transmembrane helix</keyword>
<dbReference type="InterPro" id="IPR025407">
    <property type="entry name" value="DUF4133"/>
</dbReference>
<feature type="transmembrane region" description="Helical" evidence="1">
    <location>
        <begin position="49"/>
        <end position="70"/>
    </location>
</feature>
<comment type="caution">
    <text evidence="2">The sequence shown here is derived from an EMBL/GenBank/DDBJ whole genome shotgun (WGS) entry which is preliminary data.</text>
</comment>
<accession>A0ABW8YA99</accession>
<dbReference type="RefSeq" id="WP_408073791.1">
    <property type="nucleotide sequence ID" value="NZ_JBELQB010000003.1"/>
</dbReference>
<keyword evidence="3" id="KW-1185">Reference proteome</keyword>
<dbReference type="Proteomes" id="UP001629059">
    <property type="component" value="Unassembled WGS sequence"/>
</dbReference>
<organism evidence="2 3">
    <name type="scientific">Flavobacterium rhizophilum</name>
    <dbReference type="NCBI Taxonomy" id="3163296"/>
    <lineage>
        <taxon>Bacteria</taxon>
        <taxon>Pseudomonadati</taxon>
        <taxon>Bacteroidota</taxon>
        <taxon>Flavobacteriia</taxon>
        <taxon>Flavobacteriales</taxon>
        <taxon>Flavobacteriaceae</taxon>
        <taxon>Flavobacterium</taxon>
    </lineage>
</organism>
<name>A0ABW8YA99_9FLAO</name>